<name>A0A227P5Z5_9FLAO</name>
<protein>
    <submittedName>
        <fullName evidence="3">Relaxase</fullName>
    </submittedName>
</protein>
<comment type="caution">
    <text evidence="3">The sequence shown here is derived from an EMBL/GenBank/DDBJ whole genome shotgun (WGS) entry which is preliminary data.</text>
</comment>
<proteinExistence type="predicted"/>
<evidence type="ECO:0000259" key="2">
    <source>
        <dbReference type="Pfam" id="PF03432"/>
    </source>
</evidence>
<dbReference type="EMBL" id="MUGS01000022">
    <property type="protein sequence ID" value="OXG05319.1"/>
    <property type="molecule type" value="Genomic_DNA"/>
</dbReference>
<dbReference type="Pfam" id="PF03432">
    <property type="entry name" value="Relaxase"/>
    <property type="match status" value="1"/>
</dbReference>
<feature type="region of interest" description="Disordered" evidence="1">
    <location>
        <begin position="365"/>
        <end position="393"/>
    </location>
</feature>
<dbReference type="RefSeq" id="WP_089479990.1">
    <property type="nucleotide sequence ID" value="NZ_MUGS01000022.1"/>
</dbReference>
<organism evidence="3 4">
    <name type="scientific">Flavobacterium araucananum</name>
    <dbReference type="NCBI Taxonomy" id="946678"/>
    <lineage>
        <taxon>Bacteria</taxon>
        <taxon>Pseudomonadati</taxon>
        <taxon>Bacteroidota</taxon>
        <taxon>Flavobacteriia</taxon>
        <taxon>Flavobacteriales</taxon>
        <taxon>Flavobacteriaceae</taxon>
        <taxon>Flavobacterium</taxon>
    </lineage>
</organism>
<feature type="compositionally biased region" description="Polar residues" evidence="1">
    <location>
        <begin position="369"/>
        <end position="380"/>
    </location>
</feature>
<accession>A0A227P5Z5</accession>
<dbReference type="AlphaFoldDB" id="A0A227P5Z5"/>
<evidence type="ECO:0000313" key="3">
    <source>
        <dbReference type="EMBL" id="OXG05319.1"/>
    </source>
</evidence>
<evidence type="ECO:0000256" key="1">
    <source>
        <dbReference type="SAM" id="MobiDB-lite"/>
    </source>
</evidence>
<gene>
    <name evidence="3" type="ORF">B0A64_13175</name>
</gene>
<dbReference type="NCBIfam" id="NF041325">
    <property type="entry name" value="Bacteroid_MobB"/>
    <property type="match status" value="1"/>
</dbReference>
<feature type="domain" description="MobA/VirD2-like nuclease" evidence="2">
    <location>
        <begin position="42"/>
        <end position="151"/>
    </location>
</feature>
<dbReference type="Proteomes" id="UP000214684">
    <property type="component" value="Unassembled WGS sequence"/>
</dbReference>
<keyword evidence="4" id="KW-1185">Reference proteome</keyword>
<reference evidence="3 4" key="1">
    <citation type="submission" date="2016-11" db="EMBL/GenBank/DDBJ databases">
        <title>Whole genomes of Flavobacteriaceae.</title>
        <authorList>
            <person name="Stine C."/>
            <person name="Li C."/>
            <person name="Tadesse D."/>
        </authorList>
    </citation>
    <scope>NUCLEOTIDE SEQUENCE [LARGE SCALE GENOMIC DNA]</scope>
    <source>
        <strain evidence="3 4">DSM 24704</strain>
    </source>
</reference>
<dbReference type="OrthoDB" id="915634at2"/>
<dbReference type="InterPro" id="IPR005094">
    <property type="entry name" value="Endonuclease_MobA/VirD2"/>
</dbReference>
<evidence type="ECO:0000313" key="4">
    <source>
        <dbReference type="Proteomes" id="UP000214684"/>
    </source>
</evidence>
<sequence>MIAKIARGASLYGALAYNYQKVEKQNAHILFTQKIIEAADGSYSMEQLSRSFDLHLLANRKTEKPILHISLNPDPKDTVSDADFENMAQEYMKEMGYADQPFAVFKHTDIDRTHIHIVSVCVDGDGRKISDKFEKRRSMAVCRTLEKEYGLISAVEKKENSQSPVFKPINYKEGDIKSQMASVIRHLPKYYQFQTFGAYNALLSLFKITAEEIKGEYNGIPKQGLVYFALNDKGEKASNPFKASLFGKNAGLVQLESHYGQSRIKLKDSPAKGSVKATIESAMQGTSNESKFKKKLLEQGINVVVRRNDTGRIYGITFIDHESRCVYNGSELGKNLSANAFNEWWNNGNKADLSKKENTVSQEIAPAGNQISEPYSQSDFSGKENMPENGQENNIIEAFGSLLPENQGEDFQETAFANQMKRKDKRRKPKL</sequence>